<dbReference type="GO" id="GO:0006357">
    <property type="term" value="P:regulation of transcription by RNA polymerase II"/>
    <property type="evidence" value="ECO:0007669"/>
    <property type="project" value="TreeGrafter"/>
</dbReference>
<dbReference type="AlphaFoldDB" id="A0A6A6HKH6"/>
<evidence type="ECO:0000256" key="1">
    <source>
        <dbReference type="PROSITE-ProRule" id="PRU00042"/>
    </source>
</evidence>
<dbReference type="PROSITE" id="PS50157">
    <property type="entry name" value="ZINC_FINGER_C2H2_2"/>
    <property type="match status" value="2"/>
</dbReference>
<feature type="compositionally biased region" description="Polar residues" evidence="2">
    <location>
        <begin position="387"/>
        <end position="404"/>
    </location>
</feature>
<keyword evidence="1" id="KW-0862">Zinc</keyword>
<feature type="compositionally biased region" description="Polar residues" evidence="2">
    <location>
        <begin position="521"/>
        <end position="540"/>
    </location>
</feature>
<dbReference type="Gene3D" id="3.30.160.60">
    <property type="entry name" value="Classic Zinc Finger"/>
    <property type="match status" value="1"/>
</dbReference>
<evidence type="ECO:0000256" key="2">
    <source>
        <dbReference type="SAM" id="MobiDB-lite"/>
    </source>
</evidence>
<dbReference type="InterPro" id="IPR013087">
    <property type="entry name" value="Znf_C2H2_type"/>
</dbReference>
<proteinExistence type="predicted"/>
<organism evidence="4 5">
    <name type="scientific">Viridothelium virens</name>
    <name type="common">Speckled blister lichen</name>
    <name type="synonym">Trypethelium virens</name>
    <dbReference type="NCBI Taxonomy" id="1048519"/>
    <lineage>
        <taxon>Eukaryota</taxon>
        <taxon>Fungi</taxon>
        <taxon>Dikarya</taxon>
        <taxon>Ascomycota</taxon>
        <taxon>Pezizomycotina</taxon>
        <taxon>Dothideomycetes</taxon>
        <taxon>Dothideomycetes incertae sedis</taxon>
        <taxon>Trypetheliales</taxon>
        <taxon>Trypetheliaceae</taxon>
        <taxon>Viridothelium</taxon>
    </lineage>
</organism>
<keyword evidence="5" id="KW-1185">Reference proteome</keyword>
<name>A0A6A6HKH6_VIRVR</name>
<dbReference type="InterPro" id="IPR051061">
    <property type="entry name" value="Zinc_finger_trans_reg"/>
</dbReference>
<dbReference type="PROSITE" id="PS00028">
    <property type="entry name" value="ZINC_FINGER_C2H2_1"/>
    <property type="match status" value="1"/>
</dbReference>
<feature type="region of interest" description="Disordered" evidence="2">
    <location>
        <begin position="346"/>
        <end position="411"/>
    </location>
</feature>
<feature type="region of interest" description="Disordered" evidence="2">
    <location>
        <begin position="478"/>
        <end position="567"/>
    </location>
</feature>
<feature type="compositionally biased region" description="Polar residues" evidence="2">
    <location>
        <begin position="498"/>
        <end position="512"/>
    </location>
</feature>
<sequence length="748" mass="82405">MIDSFPRRQHSLSLHHLQPTDLPSPAPSEPSFFENLPYSISTPSPAEFQRSLKNQYFDISTSYPRNFPGSPYSEATQHMSSDFQSLNPSIRVQQSTPTPTPIPQFGGAMSPQPSMDMAGLCNQQDWQMFEENSKQFNVNALQDTRANRQFRGGRNHRREHSSSSVGSSGPASPYDRTTTFPHIANTDQSPQAAGPFDGFSGPDDATTYSKPLPTPTQTPTNTSFLMPHPTDSYYGQGYSEPSTAHLAVKQVMMDHHTGADDDAPAFSHSARHSVSSFSRESPATPRSSNNDYDDYRALSAGENLPSPLDYRLGIYSPSSDESDFSKAFPKLDRTMSDACQDELYNPVNATAAPPPPAKKFKPNTTPLSPMRKNLISERLQQAERVRSQSPATTSSTGPIDTFPSQHLPFDFRSPASLLGTAAGSREQQKAQFEGLAMRRNHLSPSRDPPSKTISPKDALLDYQSSEDDQMPLFTEDSSADYSQDYSQSQWSSDHDQQPTTSQGFRSMVSRQPHNPAFATSGPPQSNFSFNVPSTMSTQPTPGYPFPASSYRRAPTSTSGALEPTPEFPAHLTSMESSISEAEASNPVDVTRPPRTTADTGTYSCTYHGCPMRFDNPQKLQKHKREGHRSVHHPLASLPGRAGSSDEVASSGGSSMTSEALLARNSQAGPHKCERINPSTGKPCNTIFSRPYDLTRHEDTIHNARKQKVRCALCVEEKTFSRNDALTRHMRVVHPEVDFPGKHRRRGGH</sequence>
<evidence type="ECO:0000259" key="3">
    <source>
        <dbReference type="PROSITE" id="PS50157"/>
    </source>
</evidence>
<dbReference type="PANTHER" id="PTHR46179">
    <property type="entry name" value="ZINC FINGER PROTEIN"/>
    <property type="match status" value="1"/>
</dbReference>
<dbReference type="GO" id="GO:0005634">
    <property type="term" value="C:nucleus"/>
    <property type="evidence" value="ECO:0007669"/>
    <property type="project" value="TreeGrafter"/>
</dbReference>
<accession>A0A6A6HKH6</accession>
<feature type="compositionally biased region" description="Low complexity" evidence="2">
    <location>
        <begin position="642"/>
        <end position="652"/>
    </location>
</feature>
<dbReference type="OrthoDB" id="7295497at2759"/>
<feature type="region of interest" description="Disordered" evidence="2">
    <location>
        <begin position="1"/>
        <end position="30"/>
    </location>
</feature>
<dbReference type="SMART" id="SM00355">
    <property type="entry name" value="ZnF_C2H2"/>
    <property type="match status" value="3"/>
</dbReference>
<feature type="domain" description="C2H2-type" evidence="3">
    <location>
        <begin position="670"/>
        <end position="706"/>
    </location>
</feature>
<dbReference type="Proteomes" id="UP000800092">
    <property type="component" value="Unassembled WGS sequence"/>
</dbReference>
<feature type="compositionally biased region" description="Low complexity" evidence="2">
    <location>
        <begin position="265"/>
        <end position="281"/>
    </location>
</feature>
<feature type="compositionally biased region" description="Polar residues" evidence="2">
    <location>
        <begin position="175"/>
        <end position="191"/>
    </location>
</feature>
<gene>
    <name evidence="4" type="ORF">EV356DRAFT_564084</name>
</gene>
<feature type="region of interest" description="Disordered" evidence="2">
    <location>
        <begin position="149"/>
        <end position="226"/>
    </location>
</feature>
<protein>
    <recommendedName>
        <fullName evidence="3">C2H2-type domain-containing protein</fullName>
    </recommendedName>
</protein>
<dbReference type="GO" id="GO:0008270">
    <property type="term" value="F:zinc ion binding"/>
    <property type="evidence" value="ECO:0007669"/>
    <property type="project" value="UniProtKB-KW"/>
</dbReference>
<feature type="compositionally biased region" description="Low complexity" evidence="2">
    <location>
        <begin position="162"/>
        <end position="173"/>
    </location>
</feature>
<feature type="compositionally biased region" description="Basic residues" evidence="2">
    <location>
        <begin position="619"/>
        <end position="631"/>
    </location>
</feature>
<keyword evidence="1" id="KW-0863">Zinc-finger</keyword>
<keyword evidence="1" id="KW-0479">Metal-binding</keyword>
<dbReference type="EMBL" id="ML991776">
    <property type="protein sequence ID" value="KAF2238382.1"/>
    <property type="molecule type" value="Genomic_DNA"/>
</dbReference>
<feature type="region of interest" description="Disordered" evidence="2">
    <location>
        <begin position="257"/>
        <end position="307"/>
    </location>
</feature>
<feature type="region of interest" description="Disordered" evidence="2">
    <location>
        <begin position="618"/>
        <end position="652"/>
    </location>
</feature>
<evidence type="ECO:0000313" key="4">
    <source>
        <dbReference type="EMBL" id="KAF2238382.1"/>
    </source>
</evidence>
<dbReference type="PANTHER" id="PTHR46179:SF19">
    <property type="entry name" value="C2H2 FINGER DOMAIN TRANSCRIPTION FACTOR (EUROFUNG)-RELATED"/>
    <property type="match status" value="1"/>
</dbReference>
<feature type="domain" description="C2H2-type" evidence="3">
    <location>
        <begin position="602"/>
        <end position="627"/>
    </location>
</feature>
<reference evidence="4" key="1">
    <citation type="journal article" date="2020" name="Stud. Mycol.">
        <title>101 Dothideomycetes genomes: a test case for predicting lifestyles and emergence of pathogens.</title>
        <authorList>
            <person name="Haridas S."/>
            <person name="Albert R."/>
            <person name="Binder M."/>
            <person name="Bloem J."/>
            <person name="Labutti K."/>
            <person name="Salamov A."/>
            <person name="Andreopoulos B."/>
            <person name="Baker S."/>
            <person name="Barry K."/>
            <person name="Bills G."/>
            <person name="Bluhm B."/>
            <person name="Cannon C."/>
            <person name="Castanera R."/>
            <person name="Culley D."/>
            <person name="Daum C."/>
            <person name="Ezra D."/>
            <person name="Gonzalez J."/>
            <person name="Henrissat B."/>
            <person name="Kuo A."/>
            <person name="Liang C."/>
            <person name="Lipzen A."/>
            <person name="Lutzoni F."/>
            <person name="Magnuson J."/>
            <person name="Mondo S."/>
            <person name="Nolan M."/>
            <person name="Ohm R."/>
            <person name="Pangilinan J."/>
            <person name="Park H.-J."/>
            <person name="Ramirez L."/>
            <person name="Alfaro M."/>
            <person name="Sun H."/>
            <person name="Tritt A."/>
            <person name="Yoshinaga Y."/>
            <person name="Zwiers L.-H."/>
            <person name="Turgeon B."/>
            <person name="Goodwin S."/>
            <person name="Spatafora J."/>
            <person name="Crous P."/>
            <person name="Grigoriev I."/>
        </authorList>
    </citation>
    <scope>NUCLEOTIDE SEQUENCE</scope>
    <source>
        <strain evidence="4">Tuck. ex Michener</strain>
    </source>
</reference>
<evidence type="ECO:0000313" key="5">
    <source>
        <dbReference type="Proteomes" id="UP000800092"/>
    </source>
</evidence>
<feature type="compositionally biased region" description="Low complexity" evidence="2">
    <location>
        <begin position="479"/>
        <end position="491"/>
    </location>
</feature>
<dbReference type="Pfam" id="PF00096">
    <property type="entry name" value="zf-C2H2"/>
    <property type="match status" value="1"/>
</dbReference>